<organism evidence="2 3">
    <name type="scientific">Bradyrhizobium lablabi</name>
    <dbReference type="NCBI Taxonomy" id="722472"/>
    <lineage>
        <taxon>Bacteria</taxon>
        <taxon>Pseudomonadati</taxon>
        <taxon>Pseudomonadota</taxon>
        <taxon>Alphaproteobacteria</taxon>
        <taxon>Hyphomicrobiales</taxon>
        <taxon>Nitrobacteraceae</taxon>
        <taxon>Bradyrhizobium</taxon>
    </lineage>
</organism>
<keyword evidence="1" id="KW-1133">Transmembrane helix</keyword>
<protein>
    <submittedName>
        <fullName evidence="2">Uncharacterized protein</fullName>
    </submittedName>
</protein>
<evidence type="ECO:0000313" key="3">
    <source>
        <dbReference type="Proteomes" id="UP000183208"/>
    </source>
</evidence>
<evidence type="ECO:0000313" key="2">
    <source>
        <dbReference type="EMBL" id="SEC16719.1"/>
    </source>
</evidence>
<dbReference type="OrthoDB" id="8231996at2"/>
<dbReference type="RefSeq" id="WP_074815838.1">
    <property type="nucleotide sequence ID" value="NZ_FNTI01000001.1"/>
</dbReference>
<accession>A0A1M7LJC0</accession>
<feature type="transmembrane region" description="Helical" evidence="1">
    <location>
        <begin position="72"/>
        <end position="92"/>
    </location>
</feature>
<gene>
    <name evidence="2" type="ORF">SAMN05444171_0799</name>
</gene>
<evidence type="ECO:0000256" key="1">
    <source>
        <dbReference type="SAM" id="Phobius"/>
    </source>
</evidence>
<dbReference type="Proteomes" id="UP000183208">
    <property type="component" value="Unassembled WGS sequence"/>
</dbReference>
<proteinExistence type="predicted"/>
<dbReference type="AlphaFoldDB" id="A0A1M7LJC0"/>
<keyword evidence="1" id="KW-0812">Transmembrane</keyword>
<keyword evidence="1" id="KW-0472">Membrane</keyword>
<sequence>MKKLWQKWSYEIPLAIGDALWEVLVVQFAAFLDRLTVRKVVEFVAIALLVMAFAQTLPFDLAILFAGDILMYLEFVIAIRLAAGVMHVRAMLHQATRLARLVLRALNAALGLPALTLRRLRERRTAAHSKPRRISDSSDEDRGLGIAWGTLAPA</sequence>
<reference evidence="2 3" key="1">
    <citation type="submission" date="2016-10" db="EMBL/GenBank/DDBJ databases">
        <authorList>
            <person name="de Groot N.N."/>
        </authorList>
    </citation>
    <scope>NUCLEOTIDE SEQUENCE [LARGE SCALE GENOMIC DNA]</scope>
    <source>
        <strain evidence="2 3">GAS522</strain>
    </source>
</reference>
<dbReference type="EMBL" id="FNTI01000001">
    <property type="protein sequence ID" value="SEC16719.1"/>
    <property type="molecule type" value="Genomic_DNA"/>
</dbReference>
<feature type="transmembrane region" description="Helical" evidence="1">
    <location>
        <begin position="43"/>
        <end position="65"/>
    </location>
</feature>
<name>A0A1M7LJC0_9BRAD</name>